<evidence type="ECO:0000256" key="6">
    <source>
        <dbReference type="ARBA" id="ARBA00023242"/>
    </source>
</evidence>
<evidence type="ECO:0000313" key="10">
    <source>
        <dbReference type="EMBL" id="KAA6410509.1"/>
    </source>
</evidence>
<dbReference type="PANTHER" id="PTHR13321">
    <property type="entry name" value="MEDIATOR OF RNA POLYMERASE II TRANSCRIPTION, SUBUNIT 18"/>
    <property type="match status" value="1"/>
</dbReference>
<reference evidence="10 11" key="1">
    <citation type="submission" date="2019-09" db="EMBL/GenBank/DDBJ databases">
        <title>The hologenome of the rock-dwelling lichen Lasallia pustulata.</title>
        <authorList>
            <person name="Greshake Tzovaras B."/>
            <person name="Segers F."/>
            <person name="Bicker A."/>
            <person name="Dal Grande F."/>
            <person name="Otte J."/>
            <person name="Hankeln T."/>
            <person name="Schmitt I."/>
            <person name="Ebersberger I."/>
        </authorList>
    </citation>
    <scope>NUCLEOTIDE SEQUENCE [LARGE SCALE GENOMIC DNA]</scope>
    <source>
        <strain evidence="10">A1-1</strain>
    </source>
</reference>
<keyword evidence="8" id="KW-0010">Activator</keyword>
<proteinExistence type="inferred from homology"/>
<dbReference type="Proteomes" id="UP000324767">
    <property type="component" value="Unassembled WGS sequence"/>
</dbReference>
<dbReference type="PANTHER" id="PTHR13321:SF2">
    <property type="entry name" value="MEDIATOR OF RNA POLYMERASE II TRANSCRIPTION SUBUNIT 18"/>
    <property type="match status" value="1"/>
</dbReference>
<comment type="function">
    <text evidence="8">Component of the Mediator complex, a coactivator involved in the regulated transcription of nearly all RNA polymerase II-dependent genes. Mediator functions as a bridge to convey information from gene-specific regulatory proteins to the basal RNA polymerase II transcription machinery. Mediator is recruited to promoters by direct interactions with regulatory proteins and serves as a scaffold for the assembly of a functional preinitiation complex with RNA polymerase II and the general transcription factors.</text>
</comment>
<dbReference type="AlphaFoldDB" id="A0A5M8PM59"/>
<dbReference type="GO" id="GO:0006357">
    <property type="term" value="P:regulation of transcription by RNA polymerase II"/>
    <property type="evidence" value="ECO:0007669"/>
    <property type="project" value="InterPro"/>
</dbReference>
<dbReference type="EMBL" id="VXIT01000009">
    <property type="protein sequence ID" value="KAA6410509.1"/>
    <property type="molecule type" value="Genomic_DNA"/>
</dbReference>
<comment type="similarity">
    <text evidence="2 8">Belongs to the Mediator complex subunit 18 family.</text>
</comment>
<keyword evidence="5 8" id="KW-0804">Transcription</keyword>
<dbReference type="GO" id="GO:0003712">
    <property type="term" value="F:transcription coregulator activity"/>
    <property type="evidence" value="ECO:0007669"/>
    <property type="project" value="InterPro"/>
</dbReference>
<gene>
    <name evidence="8" type="primary">MED18</name>
    <name evidence="10" type="ORF">FRX48_05931</name>
</gene>
<accession>A0A5M8PM59</accession>
<dbReference type="InterPro" id="IPR019095">
    <property type="entry name" value="Mediator_Med18"/>
</dbReference>
<feature type="compositionally biased region" description="Polar residues" evidence="9">
    <location>
        <begin position="117"/>
        <end position="135"/>
    </location>
</feature>
<evidence type="ECO:0000256" key="4">
    <source>
        <dbReference type="ARBA" id="ARBA00023015"/>
    </source>
</evidence>
<keyword evidence="6 8" id="KW-0539">Nucleus</keyword>
<evidence type="ECO:0000256" key="2">
    <source>
        <dbReference type="ARBA" id="ARBA00009814"/>
    </source>
</evidence>
<evidence type="ECO:0000256" key="5">
    <source>
        <dbReference type="ARBA" id="ARBA00023163"/>
    </source>
</evidence>
<sequence>MHELLLFGQVPSVRHDQLLKILAGIAGMQPQRVVERHLIFKPSPSPIQRGGQVGGSQGVQGAQIQALQGQMHGDLFFLQLVGDIAGSSETVDSAADPRDVMMSDDDKDGSTGGKLLSNGTSQSDKTRAALQTPQQTWSLQFRDLPEAGRRPVTSRLMADIAIISGNTLLFMEALGYQYTTEYILSGSQFIHGNLILLLHHHLRVPTSASSVSPRGHVPAISALQPLDPSGTYLLQASIRVKDGNKPESMSIGINELKAFKDLMKGVVEMEVGDRLALDTRAR</sequence>
<dbReference type="OrthoDB" id="5348092at2759"/>
<comment type="subcellular location">
    <subcellularLocation>
        <location evidence="1 8">Nucleus</location>
    </subcellularLocation>
</comment>
<evidence type="ECO:0000313" key="11">
    <source>
        <dbReference type="Proteomes" id="UP000324767"/>
    </source>
</evidence>
<name>A0A5M8PM59_9LECA</name>
<evidence type="ECO:0000256" key="9">
    <source>
        <dbReference type="SAM" id="MobiDB-lite"/>
    </source>
</evidence>
<evidence type="ECO:0000256" key="8">
    <source>
        <dbReference type="RuleBase" id="RU364150"/>
    </source>
</evidence>
<feature type="region of interest" description="Disordered" evidence="9">
    <location>
        <begin position="89"/>
        <end position="135"/>
    </location>
</feature>
<comment type="caution">
    <text evidence="10">The sequence shown here is derived from an EMBL/GenBank/DDBJ whole genome shotgun (WGS) entry which is preliminary data.</text>
</comment>
<dbReference type="Gene3D" id="2.40.320.10">
    <property type="entry name" value="Hypothetical Protein Pfu-838710-001"/>
    <property type="match status" value="1"/>
</dbReference>
<dbReference type="GO" id="GO:0016592">
    <property type="term" value="C:mediator complex"/>
    <property type="evidence" value="ECO:0007669"/>
    <property type="project" value="InterPro"/>
</dbReference>
<organism evidence="10 11">
    <name type="scientific">Lasallia pustulata</name>
    <dbReference type="NCBI Taxonomy" id="136370"/>
    <lineage>
        <taxon>Eukaryota</taxon>
        <taxon>Fungi</taxon>
        <taxon>Dikarya</taxon>
        <taxon>Ascomycota</taxon>
        <taxon>Pezizomycotina</taxon>
        <taxon>Lecanoromycetes</taxon>
        <taxon>OSLEUM clade</taxon>
        <taxon>Umbilicariomycetidae</taxon>
        <taxon>Umbilicariales</taxon>
        <taxon>Umbilicariaceae</taxon>
        <taxon>Lasallia</taxon>
    </lineage>
</organism>
<dbReference type="Pfam" id="PF09637">
    <property type="entry name" value="Med18"/>
    <property type="match status" value="1"/>
</dbReference>
<comment type="subunit">
    <text evidence="8">Component of the Mediator complex.</text>
</comment>
<dbReference type="GO" id="GO:0070847">
    <property type="term" value="C:core mediator complex"/>
    <property type="evidence" value="ECO:0007669"/>
    <property type="project" value="TreeGrafter"/>
</dbReference>
<evidence type="ECO:0000256" key="7">
    <source>
        <dbReference type="ARBA" id="ARBA00032012"/>
    </source>
</evidence>
<evidence type="ECO:0000256" key="1">
    <source>
        <dbReference type="ARBA" id="ARBA00004123"/>
    </source>
</evidence>
<dbReference type="GO" id="GO:0006369">
    <property type="term" value="P:termination of RNA polymerase II transcription"/>
    <property type="evidence" value="ECO:0007669"/>
    <property type="project" value="TreeGrafter"/>
</dbReference>
<protein>
    <recommendedName>
        <fullName evidence="3 8">Mediator of RNA polymerase II transcription subunit 18</fullName>
    </recommendedName>
    <alternativeName>
        <fullName evidence="7 8">Mediator complex subunit 18</fullName>
    </alternativeName>
</protein>
<evidence type="ECO:0000256" key="3">
    <source>
        <dbReference type="ARBA" id="ARBA00019612"/>
    </source>
</evidence>
<keyword evidence="4 8" id="KW-0805">Transcription regulation</keyword>